<reference evidence="2" key="1">
    <citation type="submission" date="2016-10" db="EMBL/GenBank/DDBJ databases">
        <authorList>
            <person name="Jeantristanb JTB J.-T."/>
            <person name="Ricardo R."/>
        </authorList>
    </citation>
    <scope>NUCLEOTIDE SEQUENCE [LARGE SCALE GENOMIC DNA]</scope>
</reference>
<evidence type="ECO:0000313" key="1">
    <source>
        <dbReference type="EMBL" id="SCZ96786.1"/>
    </source>
</evidence>
<keyword evidence="2" id="KW-1185">Reference proteome</keyword>
<name>A0A2X0KXY2_9BASI</name>
<organism evidence="1 2">
    <name type="scientific">Microbotryum saponariae</name>
    <dbReference type="NCBI Taxonomy" id="289078"/>
    <lineage>
        <taxon>Eukaryota</taxon>
        <taxon>Fungi</taxon>
        <taxon>Dikarya</taxon>
        <taxon>Basidiomycota</taxon>
        <taxon>Pucciniomycotina</taxon>
        <taxon>Microbotryomycetes</taxon>
        <taxon>Microbotryales</taxon>
        <taxon>Microbotryaceae</taxon>
        <taxon>Microbotryum</taxon>
    </lineage>
</organism>
<accession>A0A2X0KXY2</accession>
<protein>
    <submittedName>
        <fullName evidence="1">BZ3500_MvSof-1268-A1-R1_Chr4-1g06719 protein</fullName>
    </submittedName>
</protein>
<dbReference type="OrthoDB" id="2540468at2759"/>
<dbReference type="Proteomes" id="UP000249723">
    <property type="component" value="Unassembled WGS sequence"/>
</dbReference>
<dbReference type="STRING" id="289078.A0A2X0KXY2"/>
<proteinExistence type="predicted"/>
<gene>
    <name evidence="1" type="ORF">BZ3500_MVSOF-1268-A1-R1_CHR4-1G06719</name>
</gene>
<evidence type="ECO:0000313" key="2">
    <source>
        <dbReference type="Proteomes" id="UP000249723"/>
    </source>
</evidence>
<sequence length="77" mass="9514">MNFSRWTSNDPTKGADYHQGRDWKHYTRFRERAKDPQLRFDFMVFYDDTYRKKSLAIPTRRSTRSSLRKARVWVSHR</sequence>
<dbReference type="AlphaFoldDB" id="A0A2X0KXY2"/>
<dbReference type="EMBL" id="FMWP01000091">
    <property type="protein sequence ID" value="SCZ96786.1"/>
    <property type="molecule type" value="Genomic_DNA"/>
</dbReference>